<dbReference type="Proteomes" id="UP000327011">
    <property type="component" value="Unassembled WGS sequence"/>
</dbReference>
<accession>A0A5J5K929</accession>
<feature type="region of interest" description="Disordered" evidence="1">
    <location>
        <begin position="170"/>
        <end position="196"/>
    </location>
</feature>
<dbReference type="EMBL" id="VYTZ01000001">
    <property type="protein sequence ID" value="KAA9381426.1"/>
    <property type="molecule type" value="Genomic_DNA"/>
</dbReference>
<proteinExistence type="predicted"/>
<gene>
    <name evidence="3" type="ORF">F5972_00840</name>
</gene>
<sequence length="196" mass="21536">MIGPFTAEAVLADGYAAGLLVTAAGLDRLARHVARRSERHRTGGFTYRPGHDAWVCPAGQMLWPVGREGGQDPHRRLYRAKPSICNACPRKADCTSSHAGREIVRELRPWPHSEAGRFHRGLALVLVVLAASLTLIQAVRHPAWPDLALVAATLVATALTGWRLTGHLRATPDGFPEPEQKGTNRDRYTKVWRSES</sequence>
<evidence type="ECO:0000259" key="2">
    <source>
        <dbReference type="Pfam" id="PF13751"/>
    </source>
</evidence>
<evidence type="ECO:0000313" key="4">
    <source>
        <dbReference type="Proteomes" id="UP000327011"/>
    </source>
</evidence>
<dbReference type="RefSeq" id="WP_150930095.1">
    <property type="nucleotide sequence ID" value="NZ_VYTZ01000001.1"/>
</dbReference>
<feature type="compositionally biased region" description="Basic and acidic residues" evidence="1">
    <location>
        <begin position="178"/>
        <end position="196"/>
    </location>
</feature>
<dbReference type="AlphaFoldDB" id="A0A5J5K929"/>
<dbReference type="InterPro" id="IPR025668">
    <property type="entry name" value="Tnp_DDE_dom"/>
</dbReference>
<organism evidence="3 4">
    <name type="scientific">Microbispora cellulosiformans</name>
    <dbReference type="NCBI Taxonomy" id="2614688"/>
    <lineage>
        <taxon>Bacteria</taxon>
        <taxon>Bacillati</taxon>
        <taxon>Actinomycetota</taxon>
        <taxon>Actinomycetes</taxon>
        <taxon>Streptosporangiales</taxon>
        <taxon>Streptosporangiaceae</taxon>
        <taxon>Microbispora</taxon>
    </lineage>
</organism>
<feature type="domain" description="Transposase DDE" evidence="2">
    <location>
        <begin position="55"/>
        <end position="104"/>
    </location>
</feature>
<protein>
    <recommendedName>
        <fullName evidence="2">Transposase DDE domain-containing protein</fullName>
    </recommendedName>
</protein>
<reference evidence="3 4" key="1">
    <citation type="submission" date="2019-09" db="EMBL/GenBank/DDBJ databases">
        <title>Screening of Novel Bioactive Compounds from Soil-Associated.</title>
        <authorList>
            <person name="Gong X."/>
        </authorList>
    </citation>
    <scope>NUCLEOTIDE SEQUENCE [LARGE SCALE GENOMIC DNA]</scope>
    <source>
        <strain evidence="3 4">Gxj-6</strain>
    </source>
</reference>
<comment type="caution">
    <text evidence="3">The sequence shown here is derived from an EMBL/GenBank/DDBJ whole genome shotgun (WGS) entry which is preliminary data.</text>
</comment>
<keyword evidence="4" id="KW-1185">Reference proteome</keyword>
<name>A0A5J5K929_9ACTN</name>
<evidence type="ECO:0000313" key="3">
    <source>
        <dbReference type="EMBL" id="KAA9381426.1"/>
    </source>
</evidence>
<evidence type="ECO:0000256" key="1">
    <source>
        <dbReference type="SAM" id="MobiDB-lite"/>
    </source>
</evidence>
<dbReference type="Pfam" id="PF13751">
    <property type="entry name" value="DDE_Tnp_1_6"/>
    <property type="match status" value="1"/>
</dbReference>